<protein>
    <recommendedName>
        <fullName evidence="3">RHS repeat-associated core domain-containing protein</fullName>
    </recommendedName>
</protein>
<dbReference type="EMBL" id="VFIO01000005">
    <property type="protein sequence ID" value="TWR88506.1"/>
    <property type="molecule type" value="Genomic_DNA"/>
</dbReference>
<evidence type="ECO:0000313" key="2">
    <source>
        <dbReference type="Proteomes" id="UP000318428"/>
    </source>
</evidence>
<proteinExistence type="predicted"/>
<accession>A0ABY3GGD8</accession>
<comment type="caution">
    <text evidence="1">The sequence shown here is derived from an EMBL/GenBank/DDBJ whole genome shotgun (WGS) entry which is preliminary data.</text>
</comment>
<dbReference type="Proteomes" id="UP000318428">
    <property type="component" value="Unassembled WGS sequence"/>
</dbReference>
<reference evidence="1 2" key="1">
    <citation type="submission" date="2019-06" db="EMBL/GenBank/DDBJ databases">
        <title>Pseudomonas bimorpha sp. nov. isolated from bovine raw milk and skim milk concentrate.</title>
        <authorList>
            <person name="Hofmann K."/>
            <person name="Huptas C."/>
            <person name="Doll E."/>
            <person name="Scherer S."/>
            <person name="Wenning M."/>
        </authorList>
    </citation>
    <scope>NUCLEOTIDE SEQUENCE [LARGE SCALE GENOMIC DNA]</scope>
    <source>
        <strain evidence="1 2">DSM 108989</strain>
    </source>
</reference>
<sequence>MWKPINFTGHYLTPDPIKLAGELNNYQYLPNPTEWVEPLGLNPTRPGGTLLEGGFCTHFSRPPSEQRECSNFVWLIPQSRCPTARAGYPSA</sequence>
<gene>
    <name evidence="1" type="ORF">FJD38_13915</name>
</gene>
<evidence type="ECO:0008006" key="3">
    <source>
        <dbReference type="Google" id="ProtNLM"/>
    </source>
</evidence>
<name>A0ABY3GGD8_9PSED</name>
<organism evidence="1 2">
    <name type="scientific">Pseudomonas saxonica</name>
    <dbReference type="NCBI Taxonomy" id="2600598"/>
    <lineage>
        <taxon>Bacteria</taxon>
        <taxon>Pseudomonadati</taxon>
        <taxon>Pseudomonadota</taxon>
        <taxon>Gammaproteobacteria</taxon>
        <taxon>Pseudomonadales</taxon>
        <taxon>Pseudomonadaceae</taxon>
        <taxon>Pseudomonas</taxon>
    </lineage>
</organism>
<keyword evidence="2" id="KW-1185">Reference proteome</keyword>
<evidence type="ECO:0000313" key="1">
    <source>
        <dbReference type="EMBL" id="TWR88506.1"/>
    </source>
</evidence>
<dbReference type="Gene3D" id="2.180.10.10">
    <property type="entry name" value="RHS repeat-associated core"/>
    <property type="match status" value="1"/>
</dbReference>